<dbReference type="Proteomes" id="UP000539642">
    <property type="component" value="Unassembled WGS sequence"/>
</dbReference>
<evidence type="ECO:0000256" key="4">
    <source>
        <dbReference type="ARBA" id="ARBA00022630"/>
    </source>
</evidence>
<evidence type="ECO:0000256" key="9">
    <source>
        <dbReference type="RuleBase" id="RU003862"/>
    </source>
</evidence>
<reference evidence="10 11" key="1">
    <citation type="submission" date="2020-08" db="EMBL/GenBank/DDBJ databases">
        <title>Genomic Encyclopedia of Type Strains, Phase IV (KMG-IV): sequencing the most valuable type-strain genomes for metagenomic binning, comparative biology and taxonomic classification.</title>
        <authorList>
            <person name="Goeker M."/>
        </authorList>
    </citation>
    <scope>NUCLEOTIDE SEQUENCE [LARGE SCALE GENOMIC DNA]</scope>
    <source>
        <strain evidence="10 11">DSM 28570</strain>
    </source>
</reference>
<dbReference type="PANTHER" id="PTHR45754:SF3">
    <property type="entry name" value="METHYLENETETRAHYDROFOLATE REDUCTASE (NADPH)"/>
    <property type="match status" value="1"/>
</dbReference>
<organism evidence="10 11">
    <name type="scientific">Desulfoprunum benzoelyticum</name>
    <dbReference type="NCBI Taxonomy" id="1506996"/>
    <lineage>
        <taxon>Bacteria</taxon>
        <taxon>Pseudomonadati</taxon>
        <taxon>Thermodesulfobacteriota</taxon>
        <taxon>Desulfobulbia</taxon>
        <taxon>Desulfobulbales</taxon>
        <taxon>Desulfobulbaceae</taxon>
        <taxon>Desulfoprunum</taxon>
    </lineage>
</organism>
<name>A0A840UQW9_9BACT</name>
<dbReference type="SUPFAM" id="SSF51730">
    <property type="entry name" value="FAD-linked oxidoreductase"/>
    <property type="match status" value="1"/>
</dbReference>
<sequence length="314" mass="35039">MSTETKYSSGSNLEKVLKSGQFAFTGELGPPRGTDVDEVREKARFLKGHVDSVNITDNQTAVVRMSSWAASLIAIDEGLEPNYQMVCRDRNRLAMQADILGGYALGIRNMLCLSGDHQQFGDHPDAKGVFDIDSIQLIALVKQMRDEGRFLSGNEIHKPPKMFIGAASNPFADPFEWRVHRLAKKIEAGADFIQTQCIYNMPKFREFIRLANEEGLTEKVYILGGVTPMKSVGMARYMATKVPGMDVPEEIINRLKGVEKSKVAQEGINIACEQIEEFKAMKGVHGVHLMAIEWEHMVPQIAEQAKVLPRPVFD</sequence>
<dbReference type="GO" id="GO:0071949">
    <property type="term" value="F:FAD binding"/>
    <property type="evidence" value="ECO:0007669"/>
    <property type="project" value="TreeGrafter"/>
</dbReference>
<evidence type="ECO:0000256" key="8">
    <source>
        <dbReference type="ARBA" id="ARBA00048628"/>
    </source>
</evidence>
<evidence type="ECO:0000256" key="2">
    <source>
        <dbReference type="ARBA" id="ARBA00004777"/>
    </source>
</evidence>
<evidence type="ECO:0000256" key="6">
    <source>
        <dbReference type="ARBA" id="ARBA00023002"/>
    </source>
</evidence>
<comment type="caution">
    <text evidence="10">The sequence shown here is derived from an EMBL/GenBank/DDBJ whole genome shotgun (WGS) entry which is preliminary data.</text>
</comment>
<dbReference type="UniPathway" id="UPA00193"/>
<dbReference type="InterPro" id="IPR003171">
    <property type="entry name" value="Mehydrof_redctse-like"/>
</dbReference>
<dbReference type="Gene3D" id="3.20.20.220">
    <property type="match status" value="1"/>
</dbReference>
<comment type="catalytic activity">
    <reaction evidence="8">
        <text>(6S)-5-methyl-5,6,7,8-tetrahydrofolate + NAD(+) = (6R)-5,10-methylene-5,6,7,8-tetrahydrofolate + NADH + H(+)</text>
        <dbReference type="Rhea" id="RHEA:19821"/>
        <dbReference type="ChEBI" id="CHEBI:15378"/>
        <dbReference type="ChEBI" id="CHEBI:15636"/>
        <dbReference type="ChEBI" id="CHEBI:18608"/>
        <dbReference type="ChEBI" id="CHEBI:57540"/>
        <dbReference type="ChEBI" id="CHEBI:57945"/>
        <dbReference type="EC" id="1.5.1.54"/>
    </reaction>
    <physiologicalReaction direction="right-to-left" evidence="8">
        <dbReference type="Rhea" id="RHEA:19823"/>
    </physiologicalReaction>
</comment>
<proteinExistence type="inferred from homology"/>
<dbReference type="GO" id="GO:0005829">
    <property type="term" value="C:cytosol"/>
    <property type="evidence" value="ECO:0007669"/>
    <property type="project" value="TreeGrafter"/>
</dbReference>
<comment type="similarity">
    <text evidence="3 9">Belongs to the methylenetetrahydrofolate reductase family.</text>
</comment>
<comment type="pathway">
    <text evidence="7">Amino-acid biosynthesis; L-methionine biosynthesis via de novo pathway.</text>
</comment>
<dbReference type="AlphaFoldDB" id="A0A840UQW9"/>
<dbReference type="Pfam" id="PF02219">
    <property type="entry name" value="MTHFR"/>
    <property type="match status" value="1"/>
</dbReference>
<comment type="pathway">
    <text evidence="2 9">One-carbon metabolism; tetrahydrofolate interconversion.</text>
</comment>
<comment type="cofactor">
    <cofactor evidence="1 9">
        <name>FAD</name>
        <dbReference type="ChEBI" id="CHEBI:57692"/>
    </cofactor>
</comment>
<dbReference type="InterPro" id="IPR029041">
    <property type="entry name" value="FAD-linked_oxidoreductase-like"/>
</dbReference>
<keyword evidence="4 9" id="KW-0285">Flavoprotein</keyword>
<dbReference type="RefSeq" id="WP_183351455.1">
    <property type="nucleotide sequence ID" value="NZ_JACHEO010000013.1"/>
</dbReference>
<gene>
    <name evidence="10" type="ORF">HNQ81_002353</name>
</gene>
<dbReference type="EMBL" id="JACHEO010000013">
    <property type="protein sequence ID" value="MBB5348617.1"/>
    <property type="molecule type" value="Genomic_DNA"/>
</dbReference>
<keyword evidence="6 9" id="KW-0560">Oxidoreductase</keyword>
<dbReference type="PANTHER" id="PTHR45754">
    <property type="entry name" value="METHYLENETETRAHYDROFOLATE REDUCTASE"/>
    <property type="match status" value="1"/>
</dbReference>
<keyword evidence="11" id="KW-1185">Reference proteome</keyword>
<accession>A0A840UQW9</accession>
<evidence type="ECO:0000256" key="1">
    <source>
        <dbReference type="ARBA" id="ARBA00001974"/>
    </source>
</evidence>
<evidence type="ECO:0000256" key="5">
    <source>
        <dbReference type="ARBA" id="ARBA00022827"/>
    </source>
</evidence>
<protein>
    <recommendedName>
        <fullName evidence="9">Methylenetetrahydrofolate reductase</fullName>
    </recommendedName>
</protein>
<dbReference type="GO" id="GO:0009086">
    <property type="term" value="P:methionine biosynthetic process"/>
    <property type="evidence" value="ECO:0007669"/>
    <property type="project" value="TreeGrafter"/>
</dbReference>
<evidence type="ECO:0000256" key="3">
    <source>
        <dbReference type="ARBA" id="ARBA00006743"/>
    </source>
</evidence>
<evidence type="ECO:0000313" key="10">
    <source>
        <dbReference type="EMBL" id="MBB5348617.1"/>
    </source>
</evidence>
<dbReference type="GO" id="GO:0106312">
    <property type="term" value="F:methylenetetrahydrofolate reductase (NADH) activity"/>
    <property type="evidence" value="ECO:0007669"/>
    <property type="project" value="UniProtKB-EC"/>
</dbReference>
<evidence type="ECO:0000256" key="7">
    <source>
        <dbReference type="ARBA" id="ARBA00034478"/>
    </source>
</evidence>
<keyword evidence="5 9" id="KW-0274">FAD</keyword>
<dbReference type="GO" id="GO:0035999">
    <property type="term" value="P:tetrahydrofolate interconversion"/>
    <property type="evidence" value="ECO:0007669"/>
    <property type="project" value="UniProtKB-UniPathway"/>
</dbReference>
<dbReference type="CDD" id="cd00537">
    <property type="entry name" value="MTHFR"/>
    <property type="match status" value="1"/>
</dbReference>
<evidence type="ECO:0000313" key="11">
    <source>
        <dbReference type="Proteomes" id="UP000539642"/>
    </source>
</evidence>